<evidence type="ECO:0000313" key="5">
    <source>
        <dbReference type="Proteomes" id="UP000030021"/>
    </source>
</evidence>
<evidence type="ECO:0000313" key="4">
    <source>
        <dbReference type="EMBL" id="KGM86025.1"/>
    </source>
</evidence>
<dbReference type="Gene3D" id="3.40.50.300">
    <property type="entry name" value="P-loop containing nucleotide triphosphate hydrolases"/>
    <property type="match status" value="1"/>
</dbReference>
<reference evidence="4 5" key="1">
    <citation type="submission" date="2013-01" db="EMBL/GenBank/DDBJ databases">
        <authorList>
            <person name="Fiebig A."/>
            <person name="Goeker M."/>
            <person name="Klenk H.-P.P."/>
        </authorList>
    </citation>
    <scope>NUCLEOTIDE SEQUENCE [LARGE SCALE GENOMIC DNA]</scope>
    <source>
        <strain evidence="4 5">DSM 17069</strain>
    </source>
</reference>
<dbReference type="SUPFAM" id="SSF52540">
    <property type="entry name" value="P-loop containing nucleoside triphosphate hydrolases"/>
    <property type="match status" value="1"/>
</dbReference>
<dbReference type="PATRIC" id="fig|1288298.3.peg.4132"/>
<dbReference type="InterPro" id="IPR003959">
    <property type="entry name" value="ATPase_AAA_core"/>
</dbReference>
<dbReference type="SMART" id="SM00382">
    <property type="entry name" value="AAA"/>
    <property type="match status" value="1"/>
</dbReference>
<dbReference type="InterPro" id="IPR003593">
    <property type="entry name" value="AAA+_ATPase"/>
</dbReference>
<dbReference type="HOGENOM" id="CLU_943061_0_0_5"/>
<dbReference type="AlphaFoldDB" id="A0A0A0HFV2"/>
<dbReference type="OrthoDB" id="7438987at2"/>
<dbReference type="Proteomes" id="UP000030021">
    <property type="component" value="Unassembled WGS sequence"/>
</dbReference>
<dbReference type="EMBL" id="AONH01000025">
    <property type="protein sequence ID" value="KGM86025.1"/>
    <property type="molecule type" value="Genomic_DNA"/>
</dbReference>
<evidence type="ECO:0000259" key="3">
    <source>
        <dbReference type="SMART" id="SM00382"/>
    </source>
</evidence>
<dbReference type="PANTHER" id="PTHR45991">
    <property type="entry name" value="PACHYTENE CHECKPOINT PROTEIN 2"/>
    <property type="match status" value="1"/>
</dbReference>
<protein>
    <submittedName>
        <fullName evidence="4">ATPase of the AAA+ class</fullName>
    </submittedName>
</protein>
<dbReference type="InterPro" id="IPR044539">
    <property type="entry name" value="Pch2-like"/>
</dbReference>
<dbReference type="Pfam" id="PF00004">
    <property type="entry name" value="AAA"/>
    <property type="match status" value="1"/>
</dbReference>
<dbReference type="eggNOG" id="COG0464">
    <property type="taxonomic scope" value="Bacteria"/>
</dbReference>
<dbReference type="InterPro" id="IPR027417">
    <property type="entry name" value="P-loop_NTPase"/>
</dbReference>
<sequence length="301" mass="32004">MNATFAGDLPKGIQKITALPDPSLAELWDSIIVEAEMKERLLSQAVLNFTMRPKMSRTVLPLHGVILLVGAPGTGKTSLARGLANRTAAAFKGGNFQLVEVEAHSLTSSAMGKTQRAVTDLFAQTLSELANAGPTIVLLDEVETLAVDRSRLSLDANPVDIHRATDAVLVQLDLLAESHKNLLFVATSNYPEAVDDAFVSRCDLVLEVPLPGKEACKTILRECLLGLSSTYPEIEGLTRDRGFDTCAGEFVGLDGRTIRKTVANALASNTQVALNPGSVTLSQLAAAAKSAQTNKKANRGK</sequence>
<comment type="caution">
    <text evidence="4">The sequence shown here is derived from an EMBL/GenBank/DDBJ whole genome shotgun (WGS) entry which is preliminary data.</text>
</comment>
<dbReference type="GO" id="GO:0016887">
    <property type="term" value="F:ATP hydrolysis activity"/>
    <property type="evidence" value="ECO:0007669"/>
    <property type="project" value="InterPro"/>
</dbReference>
<dbReference type="RefSeq" id="WP_037275562.1">
    <property type="nucleotide sequence ID" value="NZ_KN293989.1"/>
</dbReference>
<feature type="domain" description="AAA+ ATPase" evidence="3">
    <location>
        <begin position="62"/>
        <end position="210"/>
    </location>
</feature>
<dbReference type="PANTHER" id="PTHR45991:SF1">
    <property type="entry name" value="PACHYTENE CHECKPOINT PROTEIN 2 HOMOLOG"/>
    <property type="match status" value="1"/>
</dbReference>
<gene>
    <name evidence="4" type="ORF">rosmuc_04134</name>
</gene>
<evidence type="ECO:0000256" key="1">
    <source>
        <dbReference type="ARBA" id="ARBA00022741"/>
    </source>
</evidence>
<dbReference type="GO" id="GO:0005524">
    <property type="term" value="F:ATP binding"/>
    <property type="evidence" value="ECO:0007669"/>
    <property type="project" value="UniProtKB-KW"/>
</dbReference>
<proteinExistence type="predicted"/>
<keyword evidence="2" id="KW-0067">ATP-binding</keyword>
<accession>A0A0A0HFV2</accession>
<dbReference type="GO" id="GO:0005694">
    <property type="term" value="C:chromosome"/>
    <property type="evidence" value="ECO:0007669"/>
    <property type="project" value="TreeGrafter"/>
</dbReference>
<organism evidence="4 5">
    <name type="scientific">Roseovarius mucosus DSM 17069</name>
    <dbReference type="NCBI Taxonomy" id="1288298"/>
    <lineage>
        <taxon>Bacteria</taxon>
        <taxon>Pseudomonadati</taxon>
        <taxon>Pseudomonadota</taxon>
        <taxon>Alphaproteobacteria</taxon>
        <taxon>Rhodobacterales</taxon>
        <taxon>Roseobacteraceae</taxon>
        <taxon>Roseovarius</taxon>
    </lineage>
</organism>
<keyword evidence="1" id="KW-0547">Nucleotide-binding</keyword>
<evidence type="ECO:0000256" key="2">
    <source>
        <dbReference type="ARBA" id="ARBA00022840"/>
    </source>
</evidence>
<name>A0A0A0HFV2_9RHOB</name>